<evidence type="ECO:0000256" key="1">
    <source>
        <dbReference type="SAM" id="MobiDB-lite"/>
    </source>
</evidence>
<comment type="caution">
    <text evidence="2">The sequence shown here is derived from an EMBL/GenBank/DDBJ whole genome shotgun (WGS) entry which is preliminary data.</text>
</comment>
<feature type="compositionally biased region" description="Polar residues" evidence="1">
    <location>
        <begin position="15"/>
        <end position="25"/>
    </location>
</feature>
<feature type="region of interest" description="Disordered" evidence="1">
    <location>
        <begin position="41"/>
        <end position="84"/>
    </location>
</feature>
<dbReference type="AlphaFoldDB" id="A0A9J5ZFN3"/>
<evidence type="ECO:0000313" key="3">
    <source>
        <dbReference type="Proteomes" id="UP000824120"/>
    </source>
</evidence>
<evidence type="ECO:0000313" key="2">
    <source>
        <dbReference type="EMBL" id="KAG5610775.1"/>
    </source>
</evidence>
<accession>A0A9J5ZFN3</accession>
<feature type="compositionally biased region" description="Polar residues" evidence="1">
    <location>
        <begin position="45"/>
        <end position="72"/>
    </location>
</feature>
<reference evidence="2 3" key="1">
    <citation type="submission" date="2020-09" db="EMBL/GenBank/DDBJ databases">
        <title>De no assembly of potato wild relative species, Solanum commersonii.</title>
        <authorList>
            <person name="Cho K."/>
        </authorList>
    </citation>
    <scope>NUCLEOTIDE SEQUENCE [LARGE SCALE GENOMIC DNA]</scope>
    <source>
        <strain evidence="2">LZ3.2</strain>
        <tissue evidence="2">Leaf</tissue>
    </source>
</reference>
<protein>
    <submittedName>
        <fullName evidence="2">Uncharacterized protein</fullName>
    </submittedName>
</protein>
<gene>
    <name evidence="2" type="ORF">H5410_022056</name>
</gene>
<dbReference type="Proteomes" id="UP000824120">
    <property type="component" value="Chromosome 4"/>
</dbReference>
<dbReference type="OrthoDB" id="1430658at2759"/>
<organism evidence="2 3">
    <name type="scientific">Solanum commersonii</name>
    <name type="common">Commerson's wild potato</name>
    <name type="synonym">Commerson's nightshade</name>
    <dbReference type="NCBI Taxonomy" id="4109"/>
    <lineage>
        <taxon>Eukaryota</taxon>
        <taxon>Viridiplantae</taxon>
        <taxon>Streptophyta</taxon>
        <taxon>Embryophyta</taxon>
        <taxon>Tracheophyta</taxon>
        <taxon>Spermatophyta</taxon>
        <taxon>Magnoliopsida</taxon>
        <taxon>eudicotyledons</taxon>
        <taxon>Gunneridae</taxon>
        <taxon>Pentapetalae</taxon>
        <taxon>asterids</taxon>
        <taxon>lamiids</taxon>
        <taxon>Solanales</taxon>
        <taxon>Solanaceae</taxon>
        <taxon>Solanoideae</taxon>
        <taxon>Solaneae</taxon>
        <taxon>Solanum</taxon>
    </lineage>
</organism>
<name>A0A9J5ZFN3_SOLCO</name>
<sequence>MDDNSAGGRAENDFGASTSPPSSSFFKGLSDIFPAQDLGEEVQHVSPTHSISQTDLWNSPSLSDLTPGQDNQPPLIPELHPPLLDDDTRRAELASRLRTIL</sequence>
<proteinExistence type="predicted"/>
<keyword evidence="3" id="KW-1185">Reference proteome</keyword>
<feature type="region of interest" description="Disordered" evidence="1">
    <location>
        <begin position="1"/>
        <end position="29"/>
    </location>
</feature>
<dbReference type="EMBL" id="JACXVP010000004">
    <property type="protein sequence ID" value="KAG5610775.1"/>
    <property type="molecule type" value="Genomic_DNA"/>
</dbReference>